<organism evidence="1 2">
    <name type="scientific">Iphiclides podalirius</name>
    <name type="common">scarce swallowtail</name>
    <dbReference type="NCBI Taxonomy" id="110791"/>
    <lineage>
        <taxon>Eukaryota</taxon>
        <taxon>Metazoa</taxon>
        <taxon>Ecdysozoa</taxon>
        <taxon>Arthropoda</taxon>
        <taxon>Hexapoda</taxon>
        <taxon>Insecta</taxon>
        <taxon>Pterygota</taxon>
        <taxon>Neoptera</taxon>
        <taxon>Endopterygota</taxon>
        <taxon>Lepidoptera</taxon>
        <taxon>Glossata</taxon>
        <taxon>Ditrysia</taxon>
        <taxon>Papilionoidea</taxon>
        <taxon>Papilionidae</taxon>
        <taxon>Papilioninae</taxon>
        <taxon>Iphiclides</taxon>
    </lineage>
</organism>
<dbReference type="Proteomes" id="UP000837857">
    <property type="component" value="Chromosome 7"/>
</dbReference>
<name>A0ABN8J475_9NEOP</name>
<proteinExistence type="predicted"/>
<accession>A0ABN8J475</accession>
<dbReference type="EMBL" id="OW152819">
    <property type="protein sequence ID" value="CAH2072987.1"/>
    <property type="molecule type" value="Genomic_DNA"/>
</dbReference>
<evidence type="ECO:0000313" key="1">
    <source>
        <dbReference type="EMBL" id="CAH2072987.1"/>
    </source>
</evidence>
<evidence type="ECO:0000313" key="2">
    <source>
        <dbReference type="Proteomes" id="UP000837857"/>
    </source>
</evidence>
<feature type="non-terminal residue" evidence="1">
    <location>
        <position position="119"/>
    </location>
</feature>
<protein>
    <submittedName>
        <fullName evidence="1">Uncharacterized protein</fullName>
    </submittedName>
</protein>
<reference evidence="1" key="1">
    <citation type="submission" date="2022-03" db="EMBL/GenBank/DDBJ databases">
        <authorList>
            <person name="Martin H S."/>
        </authorList>
    </citation>
    <scope>NUCLEOTIDE SEQUENCE</scope>
</reference>
<sequence>MDVVSPVRALASNTESCVSPPQWQFVARTLIRLHKLGQLSGVTKAAQKVYDGRKAAAGYLGSSRPAYTSPRVAFFLSAASLCTRKPPAALPSHIIKPMRGLTGLFIATVQIKRQESDSK</sequence>
<gene>
    <name evidence="1" type="ORF">IPOD504_LOCUS15428</name>
</gene>
<keyword evidence="2" id="KW-1185">Reference proteome</keyword>